<keyword evidence="1" id="KW-0472">Membrane</keyword>
<evidence type="ECO:0000313" key="4">
    <source>
        <dbReference type="Proteomes" id="UP000017881"/>
    </source>
</evidence>
<dbReference type="Pfam" id="PF04348">
    <property type="entry name" value="LppC"/>
    <property type="match status" value="1"/>
</dbReference>
<dbReference type="GO" id="GO:0031241">
    <property type="term" value="C:periplasmic side of cell outer membrane"/>
    <property type="evidence" value="ECO:0007669"/>
    <property type="project" value="TreeGrafter"/>
</dbReference>
<dbReference type="InterPro" id="IPR028082">
    <property type="entry name" value="Peripla_BP_I"/>
</dbReference>
<dbReference type="GO" id="GO:0030234">
    <property type="term" value="F:enzyme regulator activity"/>
    <property type="evidence" value="ECO:0007669"/>
    <property type="project" value="TreeGrafter"/>
</dbReference>
<dbReference type="HOGENOM" id="CLU_026091_2_0_6"/>
<dbReference type="KEGG" id="ssal:SPISAL_06885"/>
<protein>
    <submittedName>
        <fullName evidence="3">LppC putative lipoprotein</fullName>
    </submittedName>
</protein>
<organism evidence="3 4">
    <name type="scientific">Spiribacter salinus M19-40</name>
    <dbReference type="NCBI Taxonomy" id="1260251"/>
    <lineage>
        <taxon>Bacteria</taxon>
        <taxon>Pseudomonadati</taxon>
        <taxon>Pseudomonadota</taxon>
        <taxon>Gammaproteobacteria</taxon>
        <taxon>Chromatiales</taxon>
        <taxon>Ectothiorhodospiraceae</taxon>
        <taxon>Spiribacter</taxon>
    </lineage>
</organism>
<gene>
    <name evidence="3" type="ORF">SPISAL_06885</name>
</gene>
<dbReference type="PATRIC" id="fig|1260251.3.peg.1392"/>
<keyword evidence="4" id="KW-1185">Reference proteome</keyword>
<dbReference type="SUPFAM" id="SSF53822">
    <property type="entry name" value="Periplasmic binding protein-like I"/>
    <property type="match status" value="1"/>
</dbReference>
<dbReference type="GO" id="GO:0009252">
    <property type="term" value="P:peptidoglycan biosynthetic process"/>
    <property type="evidence" value="ECO:0007669"/>
    <property type="project" value="TreeGrafter"/>
</dbReference>
<dbReference type="Gene3D" id="3.40.50.2300">
    <property type="match status" value="2"/>
</dbReference>
<dbReference type="EMBL" id="CP005963">
    <property type="protein sequence ID" value="AGM41471.1"/>
    <property type="molecule type" value="Genomic_DNA"/>
</dbReference>
<dbReference type="eggNOG" id="COG3107">
    <property type="taxonomic scope" value="Bacteria"/>
</dbReference>
<dbReference type="AlphaFoldDB" id="R4VGY4"/>
<keyword evidence="2" id="KW-0732">Signal</keyword>
<evidence type="ECO:0000256" key="1">
    <source>
        <dbReference type="ARBA" id="ARBA00023136"/>
    </source>
</evidence>
<dbReference type="CDD" id="cd06339">
    <property type="entry name" value="PBP1_YraM_LppC_lipoprotein-like"/>
    <property type="match status" value="1"/>
</dbReference>
<dbReference type="OrthoDB" id="6708821at2"/>
<evidence type="ECO:0000256" key="2">
    <source>
        <dbReference type="SAM" id="SignalP"/>
    </source>
</evidence>
<dbReference type="InterPro" id="IPR007443">
    <property type="entry name" value="LpoA"/>
</dbReference>
<dbReference type="PANTHER" id="PTHR38038:SF1">
    <property type="entry name" value="PENICILLIN-BINDING PROTEIN ACTIVATOR LPOA"/>
    <property type="match status" value="1"/>
</dbReference>
<dbReference type="RefSeq" id="WP_016353778.1">
    <property type="nucleotide sequence ID" value="NC_021291.1"/>
</dbReference>
<dbReference type="PROSITE" id="PS51257">
    <property type="entry name" value="PROKAR_LIPOPROTEIN"/>
    <property type="match status" value="1"/>
</dbReference>
<dbReference type="Proteomes" id="UP000017881">
    <property type="component" value="Chromosome"/>
</dbReference>
<sequence length="632" mass="68902">MSLSRPAIALFAALLFIAGCTAVRPLDEDAVTRIESPRLDKADAALAMGDVTSSLTLLRMAARDAPEPAATGLKLEAALLALTMDDPQPARQLTDSRWARAGARNAAISTLIEARLAIRQDRANRVRAETLTEVTQAMPRRLRPYQTQTLAQLAAQMGDWQRALTYRLELADFDPPTDLARHNEAELWEGLMRAPLLAVQSAAKAAPEGIRKAWLQLATQVRQAALSASKTEDALQAWRLSHPQHPASQLLETRISAIQRAETAPPRSVAALLPLSGELAPAGQAIRRGLLAAHYAATNQRSRPTLNIIDVGPDGLPAPAAYQQAVAEGAQQVIGPLSKSAIRDLASSTPLSVPVLALNRASDIQNTPKLRQFGLAPEDDARAAAALARQLGYERMAVIASADDWGQRVTDAFSEAFTEQTGEIIELSTYADQQEDMSLPIRTLFQLDASEERHVRMQSVTGARLQFEDRRRQDMDGVFMAAFEPAARLIAPQIRFQRGIGLPVVATSQAYPQTASDQANKDMEAVMITRMPWLLDQDTNRFAERVRAELSAADTDQRAGQLVALGLDSYQLLGRLSILNQEPTVQFEGATGALRVDDEGRVRRHLLPTRVDSSGLRLIRMPALNGQPPYLP</sequence>
<evidence type="ECO:0000313" key="3">
    <source>
        <dbReference type="EMBL" id="AGM41471.1"/>
    </source>
</evidence>
<name>R4VGY4_9GAMM</name>
<dbReference type="Gene3D" id="1.25.40.650">
    <property type="match status" value="1"/>
</dbReference>
<proteinExistence type="predicted"/>
<feature type="signal peptide" evidence="2">
    <location>
        <begin position="1"/>
        <end position="22"/>
    </location>
</feature>
<feature type="chain" id="PRO_5004380885" evidence="2">
    <location>
        <begin position="23"/>
        <end position="632"/>
    </location>
</feature>
<accession>R4VGY4</accession>
<dbReference type="PANTHER" id="PTHR38038">
    <property type="entry name" value="PENICILLIN-BINDING PROTEIN ACTIVATOR LPOA"/>
    <property type="match status" value="1"/>
</dbReference>
<keyword evidence="3" id="KW-0449">Lipoprotein</keyword>
<reference evidence="3 4" key="1">
    <citation type="journal article" date="2013" name="Genome Announc.">
        <title>Draft Genome of Spiribacter salinus M19-40, an Abundant Gammaproteobacterium in Aquatic Hypersaline Environments.</title>
        <authorList>
            <person name="Leon M.J."/>
            <person name="Ghai R."/>
            <person name="Fernandez A.B."/>
            <person name="Sanchez-Porro C."/>
            <person name="Rodriguez-Valera F."/>
            <person name="Ventosa A."/>
        </authorList>
    </citation>
    <scope>NUCLEOTIDE SEQUENCE [LARGE SCALE GENOMIC DNA]</scope>
    <source>
        <strain evidence="3 4">M19-40</strain>
    </source>
</reference>